<organism evidence="1 2">
    <name type="scientific">Araneus ventricosus</name>
    <name type="common">Orbweaver spider</name>
    <name type="synonym">Epeira ventricosa</name>
    <dbReference type="NCBI Taxonomy" id="182803"/>
    <lineage>
        <taxon>Eukaryota</taxon>
        <taxon>Metazoa</taxon>
        <taxon>Ecdysozoa</taxon>
        <taxon>Arthropoda</taxon>
        <taxon>Chelicerata</taxon>
        <taxon>Arachnida</taxon>
        <taxon>Araneae</taxon>
        <taxon>Araneomorphae</taxon>
        <taxon>Entelegynae</taxon>
        <taxon>Araneoidea</taxon>
        <taxon>Araneidae</taxon>
        <taxon>Araneus</taxon>
    </lineage>
</organism>
<comment type="caution">
    <text evidence="1">The sequence shown here is derived from an EMBL/GenBank/DDBJ whole genome shotgun (WGS) entry which is preliminary data.</text>
</comment>
<dbReference type="AlphaFoldDB" id="A0A4Y2DMK8"/>
<evidence type="ECO:0000313" key="2">
    <source>
        <dbReference type="Proteomes" id="UP000499080"/>
    </source>
</evidence>
<proteinExistence type="predicted"/>
<gene>
    <name evidence="1" type="ORF">AVEN_223788_1</name>
</gene>
<name>A0A4Y2DMK8_ARAVE</name>
<keyword evidence="2" id="KW-1185">Reference proteome</keyword>
<accession>A0A4Y2DMK8</accession>
<dbReference type="Proteomes" id="UP000499080">
    <property type="component" value="Unassembled WGS sequence"/>
</dbReference>
<dbReference type="EMBL" id="BGPR01000385">
    <property type="protein sequence ID" value="GBM17246.1"/>
    <property type="molecule type" value="Genomic_DNA"/>
</dbReference>
<evidence type="ECO:0000313" key="1">
    <source>
        <dbReference type="EMBL" id="GBM17246.1"/>
    </source>
</evidence>
<sequence>MVVRLRGMRAAKQRAESEVMSRKWQEPGLFRLAQCLRGSGKGGPVLDRRSQMTTASKGTTHSDCPLRIKSHFFWTKCCGIQKNDYFNVGFKGVCNGDSDDKEDFSPAFNTAVVAATSLFRVISFYTIELR</sequence>
<protein>
    <submittedName>
        <fullName evidence="1">Uncharacterized protein</fullName>
    </submittedName>
</protein>
<reference evidence="1 2" key="1">
    <citation type="journal article" date="2019" name="Sci. Rep.">
        <title>Orb-weaving spider Araneus ventricosus genome elucidates the spidroin gene catalogue.</title>
        <authorList>
            <person name="Kono N."/>
            <person name="Nakamura H."/>
            <person name="Ohtoshi R."/>
            <person name="Moran D.A.P."/>
            <person name="Shinohara A."/>
            <person name="Yoshida Y."/>
            <person name="Fujiwara M."/>
            <person name="Mori M."/>
            <person name="Tomita M."/>
            <person name="Arakawa K."/>
        </authorList>
    </citation>
    <scope>NUCLEOTIDE SEQUENCE [LARGE SCALE GENOMIC DNA]</scope>
</reference>